<keyword evidence="2" id="KW-0862">Zinc</keyword>
<feature type="active site" description="Proton donor/acceptor" evidence="1">
    <location>
        <position position="223"/>
    </location>
</feature>
<evidence type="ECO:0000313" key="4">
    <source>
        <dbReference type="EMBL" id="SDN35658.1"/>
    </source>
</evidence>
<comment type="cofactor">
    <cofactor evidence="2">
        <name>Zn(2+)</name>
        <dbReference type="ChEBI" id="CHEBI:29105"/>
    </cofactor>
    <text evidence="2">Binds 1 divalent metal cation per subunit.</text>
</comment>
<evidence type="ECO:0000313" key="5">
    <source>
        <dbReference type="Proteomes" id="UP000242957"/>
    </source>
</evidence>
<feature type="binding site" evidence="2">
    <location>
        <position position="170"/>
    </location>
    <ligand>
        <name>a divalent metal cation</name>
        <dbReference type="ChEBI" id="CHEBI:60240"/>
    </ligand>
</feature>
<dbReference type="Gene3D" id="2.120.10.30">
    <property type="entry name" value="TolB, C-terminal domain"/>
    <property type="match status" value="1"/>
</dbReference>
<dbReference type="InterPro" id="IPR051262">
    <property type="entry name" value="SMP-30/CGR1_Lactonase"/>
</dbReference>
<evidence type="ECO:0000259" key="3">
    <source>
        <dbReference type="Pfam" id="PF08450"/>
    </source>
</evidence>
<dbReference type="InterPro" id="IPR011042">
    <property type="entry name" value="6-blade_b-propeller_TolB-like"/>
</dbReference>
<dbReference type="SUPFAM" id="SSF63829">
    <property type="entry name" value="Calcium-dependent phosphotriesterase"/>
    <property type="match status" value="1"/>
</dbReference>
<dbReference type="InterPro" id="IPR005511">
    <property type="entry name" value="SMP-30"/>
</dbReference>
<dbReference type="GO" id="GO:0046872">
    <property type="term" value="F:metal ion binding"/>
    <property type="evidence" value="ECO:0007669"/>
    <property type="project" value="UniProtKB-KW"/>
</dbReference>
<feature type="binding site" evidence="2">
    <location>
        <position position="121"/>
    </location>
    <ligand>
        <name>substrate</name>
    </ligand>
</feature>
<keyword evidence="5" id="KW-1185">Reference proteome</keyword>
<dbReference type="AlphaFoldDB" id="A0A1H0AQ67"/>
<evidence type="ECO:0000256" key="1">
    <source>
        <dbReference type="PIRSR" id="PIRSR605511-1"/>
    </source>
</evidence>
<feature type="domain" description="SMP-30/Gluconolactonase/LRE-like region" evidence="3">
    <location>
        <begin position="12"/>
        <end position="282"/>
    </location>
</feature>
<name>A0A1H0AQ67_9PSED</name>
<protein>
    <submittedName>
        <fullName evidence="4">Gluconolactonase</fullName>
    </submittedName>
</protein>
<gene>
    <name evidence="4" type="ORF">SAMN05216193_102331</name>
</gene>
<evidence type="ECO:0000256" key="2">
    <source>
        <dbReference type="PIRSR" id="PIRSR605511-2"/>
    </source>
</evidence>
<accession>A0A1H0AQ67</accession>
<dbReference type="OrthoDB" id="241638at2"/>
<reference evidence="5" key="1">
    <citation type="submission" date="2016-10" db="EMBL/GenBank/DDBJ databases">
        <authorList>
            <person name="Varghese N."/>
            <person name="Submissions S."/>
        </authorList>
    </citation>
    <scope>NUCLEOTIDE SEQUENCE [LARGE SCALE GENOMIC DNA]</scope>
    <source>
        <strain evidence="5">JCM 21621</strain>
    </source>
</reference>
<dbReference type="Pfam" id="PF08450">
    <property type="entry name" value="SGL"/>
    <property type="match status" value="1"/>
</dbReference>
<dbReference type="PRINTS" id="PR01790">
    <property type="entry name" value="SMP30FAMILY"/>
</dbReference>
<dbReference type="PANTHER" id="PTHR47572">
    <property type="entry name" value="LIPOPROTEIN-RELATED"/>
    <property type="match status" value="1"/>
</dbReference>
<feature type="binding site" evidence="2">
    <location>
        <position position="223"/>
    </location>
    <ligand>
        <name>a divalent metal cation</name>
        <dbReference type="ChEBI" id="CHEBI:60240"/>
    </ligand>
</feature>
<dbReference type="InterPro" id="IPR013658">
    <property type="entry name" value="SGL"/>
</dbReference>
<dbReference type="Proteomes" id="UP000242957">
    <property type="component" value="Unassembled WGS sequence"/>
</dbReference>
<organism evidence="4 5">
    <name type="scientific">Pseudomonas jinjuensis</name>
    <dbReference type="NCBI Taxonomy" id="198616"/>
    <lineage>
        <taxon>Bacteria</taxon>
        <taxon>Pseudomonadati</taxon>
        <taxon>Pseudomonadota</taxon>
        <taxon>Gammaproteobacteria</taxon>
        <taxon>Pseudomonadales</taxon>
        <taxon>Pseudomonadaceae</taxon>
        <taxon>Pseudomonas</taxon>
    </lineage>
</organism>
<dbReference type="PANTHER" id="PTHR47572:SF5">
    <property type="entry name" value="BLR2277 PROTEIN"/>
    <property type="match status" value="1"/>
</dbReference>
<keyword evidence="2" id="KW-0479">Metal-binding</keyword>
<sequence length="303" mass="32293">MDYEIVAEGLRFPEGPIWMEDGSVIVVEIEAGRLTRVLPDGSKETVAELGGGPNGAAIGPDGRVYVCNNGGFAWTEHDGLLFPGRQPAGYSGGRIEVVDLETGRIERLYDNCDGIPLKGPNDLVFDDQGGFYFTDCGKSREHEVDVGGVFYARADGSSIRALARGLLRPNGCGLSPDGRTLYVALTSERVVLAFDLTGAGEAAPAWPAPGRVVASFPGRQWLDSLAVTADGRVCVAALVENHGIASIDPATGAVEHFAFPDVITTNICFGGADMRDAWITLSTTGKLVRTRWERPGLRLAHYA</sequence>
<dbReference type="STRING" id="198616.SAMN05216193_102331"/>
<dbReference type="RefSeq" id="WP_084310082.1">
    <property type="nucleotide sequence ID" value="NZ_FNIJ01000002.1"/>
</dbReference>
<dbReference type="EMBL" id="FNIJ01000002">
    <property type="protein sequence ID" value="SDN35658.1"/>
    <property type="molecule type" value="Genomic_DNA"/>
</dbReference>
<proteinExistence type="predicted"/>